<dbReference type="SUPFAM" id="SSF53850">
    <property type="entry name" value="Periplasmic binding protein-like II"/>
    <property type="match status" value="1"/>
</dbReference>
<dbReference type="EMBL" id="WBJZ01000020">
    <property type="protein sequence ID" value="KAB1654096.1"/>
    <property type="molecule type" value="Genomic_DNA"/>
</dbReference>
<dbReference type="PANTHER" id="PTHR30290">
    <property type="entry name" value="PERIPLASMIC BINDING COMPONENT OF ABC TRANSPORTER"/>
    <property type="match status" value="1"/>
</dbReference>
<proteinExistence type="predicted"/>
<dbReference type="PIRSF" id="PIRSF002741">
    <property type="entry name" value="MppA"/>
    <property type="match status" value="1"/>
</dbReference>
<dbReference type="GO" id="GO:0042597">
    <property type="term" value="C:periplasmic space"/>
    <property type="evidence" value="ECO:0007669"/>
    <property type="project" value="UniProtKB-ARBA"/>
</dbReference>
<dbReference type="InterPro" id="IPR000914">
    <property type="entry name" value="SBP_5_dom"/>
</dbReference>
<dbReference type="InterPro" id="IPR030678">
    <property type="entry name" value="Peptide/Ni-bd"/>
</dbReference>
<dbReference type="Proteomes" id="UP000467240">
    <property type="component" value="Unassembled WGS sequence"/>
</dbReference>
<dbReference type="Gene3D" id="3.90.76.10">
    <property type="entry name" value="Dipeptide-binding Protein, Domain 1"/>
    <property type="match status" value="1"/>
</dbReference>
<name>A0A7J5BNU6_9MICO</name>
<dbReference type="AlphaFoldDB" id="A0A7J5BNU6"/>
<feature type="domain" description="Solute-binding protein family 5" evidence="1">
    <location>
        <begin position="42"/>
        <end position="357"/>
    </location>
</feature>
<dbReference type="Gene3D" id="3.10.105.10">
    <property type="entry name" value="Dipeptide-binding Protein, Domain 3"/>
    <property type="match status" value="1"/>
</dbReference>
<gene>
    <name evidence="2" type="ORF">F8O01_14125</name>
</gene>
<evidence type="ECO:0000313" key="3">
    <source>
        <dbReference type="Proteomes" id="UP000467240"/>
    </source>
</evidence>
<protein>
    <submittedName>
        <fullName evidence="2">ABC transporter substrate-binding protein</fullName>
    </submittedName>
</protein>
<dbReference type="GO" id="GO:0043190">
    <property type="term" value="C:ATP-binding cassette (ABC) transporter complex"/>
    <property type="evidence" value="ECO:0007669"/>
    <property type="project" value="InterPro"/>
</dbReference>
<sequence>MHGATGGGLKDTLDAHFPVTVPDIARVRNLYETLLRYSPEYEIEPCLAESWERNADATVWTFSLRRGVTFHDGRPFTADDVAASVLRMCDPEQPSAYALTISKIIDRESSGALDEHTYRMVLTSPYAVLDQTMANYTLGMVPADYDPDHPIGTGPFRYESFVPGQRSLFVRHTDHWERTADFEELVILDFADDAAKVNALLAGQVQSVDNLPRYLAGAIEEQGAHALVSESGGWTPFTIRVDQEPFSDVRVRQALRLVVDRQEMIDQAFSGFGRVANDLYAPFDPAYIGDELPQRVQDIDEAKSLLKQAGQEDLQVELVTSSGIGAGAVESANLFAQHARKAGIDVRVNKVDSSIFYGDQYLSWPFAQDFWETRMYLLQAEACALSDSPYNETHFSHPVFEQLIHDAQREVDDAKRRTLLQDAQRIEYEEGGLVVWGFKSHVDAYSDFVTGFEPVIEMPMSGFRFNRASPVDEA</sequence>
<organism evidence="2 3">
    <name type="scientific">Pseudoclavibacter chungangensis</name>
    <dbReference type="NCBI Taxonomy" id="587635"/>
    <lineage>
        <taxon>Bacteria</taxon>
        <taxon>Bacillati</taxon>
        <taxon>Actinomycetota</taxon>
        <taxon>Actinomycetes</taxon>
        <taxon>Micrococcales</taxon>
        <taxon>Microbacteriaceae</taxon>
        <taxon>Pseudoclavibacter</taxon>
    </lineage>
</organism>
<dbReference type="GO" id="GO:1904680">
    <property type="term" value="F:peptide transmembrane transporter activity"/>
    <property type="evidence" value="ECO:0007669"/>
    <property type="project" value="TreeGrafter"/>
</dbReference>
<dbReference type="OrthoDB" id="3225986at2"/>
<accession>A0A7J5BNU6</accession>
<dbReference type="Gene3D" id="3.40.190.10">
    <property type="entry name" value="Periplasmic binding protein-like II"/>
    <property type="match status" value="1"/>
</dbReference>
<reference evidence="2 3" key="1">
    <citation type="submission" date="2019-09" db="EMBL/GenBank/DDBJ databases">
        <title>Phylogeny of genus Pseudoclavibacter and closely related genus.</title>
        <authorList>
            <person name="Li Y."/>
        </authorList>
    </citation>
    <scope>NUCLEOTIDE SEQUENCE [LARGE SCALE GENOMIC DNA]</scope>
    <source>
        <strain evidence="2 3">DSM 23821</strain>
    </source>
</reference>
<dbReference type="Pfam" id="PF00496">
    <property type="entry name" value="SBP_bac_5"/>
    <property type="match status" value="1"/>
</dbReference>
<comment type="caution">
    <text evidence="2">The sequence shown here is derived from an EMBL/GenBank/DDBJ whole genome shotgun (WGS) entry which is preliminary data.</text>
</comment>
<dbReference type="GO" id="GO:0015833">
    <property type="term" value="P:peptide transport"/>
    <property type="evidence" value="ECO:0007669"/>
    <property type="project" value="TreeGrafter"/>
</dbReference>
<keyword evidence="3" id="KW-1185">Reference proteome</keyword>
<evidence type="ECO:0000313" key="2">
    <source>
        <dbReference type="EMBL" id="KAB1654096.1"/>
    </source>
</evidence>
<dbReference type="CDD" id="cd08503">
    <property type="entry name" value="PBP2_NikA_DppA_OppA_like_17"/>
    <property type="match status" value="1"/>
</dbReference>
<evidence type="ECO:0000259" key="1">
    <source>
        <dbReference type="Pfam" id="PF00496"/>
    </source>
</evidence>
<dbReference type="InterPro" id="IPR039424">
    <property type="entry name" value="SBP_5"/>
</dbReference>